<organism evidence="2 3">
    <name type="scientific">Capronia epimyces CBS 606.96</name>
    <dbReference type="NCBI Taxonomy" id="1182542"/>
    <lineage>
        <taxon>Eukaryota</taxon>
        <taxon>Fungi</taxon>
        <taxon>Dikarya</taxon>
        <taxon>Ascomycota</taxon>
        <taxon>Pezizomycotina</taxon>
        <taxon>Eurotiomycetes</taxon>
        <taxon>Chaetothyriomycetidae</taxon>
        <taxon>Chaetothyriales</taxon>
        <taxon>Herpotrichiellaceae</taxon>
        <taxon>Capronia</taxon>
    </lineage>
</organism>
<protein>
    <recommendedName>
        <fullName evidence="4">Heterokaryon incompatibility domain-containing protein</fullName>
    </recommendedName>
</protein>
<comment type="caution">
    <text evidence="2">The sequence shown here is derived from an EMBL/GenBank/DDBJ whole genome shotgun (WGS) entry which is preliminary data.</text>
</comment>
<keyword evidence="3" id="KW-1185">Reference proteome</keyword>
<dbReference type="HOGENOM" id="CLU_017044_0_0_1"/>
<evidence type="ECO:0000313" key="2">
    <source>
        <dbReference type="EMBL" id="EXJ92274.1"/>
    </source>
</evidence>
<feature type="region of interest" description="Disordered" evidence="1">
    <location>
        <begin position="26"/>
        <end position="55"/>
    </location>
</feature>
<dbReference type="AlphaFoldDB" id="W9ZCL8"/>
<dbReference type="Proteomes" id="UP000019478">
    <property type="component" value="Unassembled WGS sequence"/>
</dbReference>
<dbReference type="EMBL" id="AMGY01000001">
    <property type="protein sequence ID" value="EXJ92274.1"/>
    <property type="molecule type" value="Genomic_DNA"/>
</dbReference>
<reference evidence="2 3" key="1">
    <citation type="submission" date="2013-03" db="EMBL/GenBank/DDBJ databases">
        <title>The Genome Sequence of Capronia epimyces CBS 606.96.</title>
        <authorList>
            <consortium name="The Broad Institute Genomics Platform"/>
            <person name="Cuomo C."/>
            <person name="de Hoog S."/>
            <person name="Gorbushina A."/>
            <person name="Walker B."/>
            <person name="Young S.K."/>
            <person name="Zeng Q."/>
            <person name="Gargeya S."/>
            <person name="Fitzgerald M."/>
            <person name="Haas B."/>
            <person name="Abouelleil A."/>
            <person name="Allen A.W."/>
            <person name="Alvarado L."/>
            <person name="Arachchi H.M."/>
            <person name="Berlin A.M."/>
            <person name="Chapman S.B."/>
            <person name="Gainer-Dewar J."/>
            <person name="Goldberg J."/>
            <person name="Griggs A."/>
            <person name="Gujja S."/>
            <person name="Hansen M."/>
            <person name="Howarth C."/>
            <person name="Imamovic A."/>
            <person name="Ireland A."/>
            <person name="Larimer J."/>
            <person name="McCowan C."/>
            <person name="Murphy C."/>
            <person name="Pearson M."/>
            <person name="Poon T.W."/>
            <person name="Priest M."/>
            <person name="Roberts A."/>
            <person name="Saif S."/>
            <person name="Shea T."/>
            <person name="Sisk P."/>
            <person name="Sykes S."/>
            <person name="Wortman J."/>
            <person name="Nusbaum C."/>
            <person name="Birren B."/>
        </authorList>
    </citation>
    <scope>NUCLEOTIDE SEQUENCE [LARGE SCALE GENOMIC DNA]</scope>
    <source>
        <strain evidence="2 3">CBS 606.96</strain>
    </source>
</reference>
<dbReference type="RefSeq" id="XP_007729164.1">
    <property type="nucleotide sequence ID" value="XM_007730974.1"/>
</dbReference>
<dbReference type="OrthoDB" id="4161651at2759"/>
<dbReference type="PANTHER" id="PTHR39596">
    <property type="match status" value="1"/>
</dbReference>
<dbReference type="PANTHER" id="PTHR39596:SF2">
    <property type="entry name" value="HET DOMAIN PROTEIN (AFU_ORTHOLOGUE AFUA_1G17550)-RELATED"/>
    <property type="match status" value="1"/>
</dbReference>
<gene>
    <name evidence="2" type="ORF">A1O3_00824</name>
</gene>
<proteinExistence type="predicted"/>
<feature type="compositionally biased region" description="Polar residues" evidence="1">
    <location>
        <begin position="26"/>
        <end position="35"/>
    </location>
</feature>
<dbReference type="STRING" id="1182542.W9ZCL8"/>
<name>W9ZCL8_9EURO</name>
<evidence type="ECO:0000313" key="3">
    <source>
        <dbReference type="Proteomes" id="UP000019478"/>
    </source>
</evidence>
<feature type="region of interest" description="Disordered" evidence="1">
    <location>
        <begin position="1"/>
        <end position="20"/>
    </location>
</feature>
<dbReference type="eggNOG" id="ENOG502SMNF">
    <property type="taxonomic scope" value="Eukaryota"/>
</dbReference>
<accession>W9ZCL8</accession>
<evidence type="ECO:0000256" key="1">
    <source>
        <dbReference type="SAM" id="MobiDB-lite"/>
    </source>
</evidence>
<evidence type="ECO:0008006" key="4">
    <source>
        <dbReference type="Google" id="ProtNLM"/>
    </source>
</evidence>
<dbReference type="GeneID" id="19164964"/>
<sequence>MAYLSKLRQTLPARHPDYPASTLEFTLSQPASPSRSEVGAEAKPPNKGGDGVSRARTRLRTPLPTDHPDYHASSLDLIPWEREQKRALLKEGTLLEPLAPGDRAIKAEVCVNLDENGTIVDAHELVKIYPSTLERLYHCAKLSAIKPCPSSKCLVTKELLLQHLRGRSTWCTSLLEWMVQCLACYFTSLILRYDEAAPPKANISLAIFRCAKIPVYGGKVETADIDVLPDSLIYDMVEWIAHVDADFDRPPRRRAIRDQISNFMPPDIVYEDDFNKAMEKAEAVGICKNRLWNLISCCPRQWRDLPALLSLIDQNDKQRAYLFKQTENLDLPAQPISSAGARPSDSYTHEACTSDLCHFSSMDSTRVAQRHKCSETERQSCPLIQFPPTNNTSLDRLIWNHTVEPSAQNSDVLTYKPVLSAGNYIAISHVWSDGTGAGTQGRGLMNNCLFQFFCNIAQDLDSDGLWWDAVSIPTDPKRRAQALRNMHLNFSLAKHTVVHDEYLLRIPWRDDGTPCLALVLSPWFTRGWTAVELLASKSVKVLFGDPDDENGPPVIKDLETDVLATFPTCSLGHIAASFIVRRLWTLTSELDRTFSDLMRILRTRSNSWPRDRVVVAALLAGIKPEVDAVNMQARVMQQIITSYHTVSASILIHGAPTITEHGPLSWCPSNLFSGDPTTLSTKFLSWDQLFGIDPDTGALDGIFSACALSSVDPEMLEPISMHPAVRRKLDSAFIHKEKHLLLSGATSQKFCLVVRAMGLRRPPSRAIECEWVGVVLSEVADASLWTGAISIRIGTQIAVRDAEAAYNTAEELLRCYCAEDDVDTDLEDEAVVAEMRRLLRVSPRSHQQ</sequence>